<proteinExistence type="inferred from homology"/>
<evidence type="ECO:0000256" key="4">
    <source>
        <dbReference type="ARBA" id="ARBA00022527"/>
    </source>
</evidence>
<gene>
    <name evidence="16" type="primary">LOC100199469</name>
</gene>
<dbReference type="SUPFAM" id="SSF56112">
    <property type="entry name" value="Protein kinase-like (PK-like)"/>
    <property type="match status" value="1"/>
</dbReference>
<dbReference type="InterPro" id="IPR057564">
    <property type="entry name" value="HEAT_ATR"/>
</dbReference>
<dbReference type="Pfam" id="PF23593">
    <property type="entry name" value="HEAT_ATR"/>
    <property type="match status" value="1"/>
</dbReference>
<feature type="domain" description="FAT" evidence="13">
    <location>
        <begin position="1499"/>
        <end position="2047"/>
    </location>
</feature>
<dbReference type="Pfam" id="PF08064">
    <property type="entry name" value="UME"/>
    <property type="match status" value="1"/>
</dbReference>
<dbReference type="CDD" id="cd00892">
    <property type="entry name" value="PIKKc_ATR"/>
    <property type="match status" value="1"/>
</dbReference>
<dbReference type="InterPro" id="IPR011989">
    <property type="entry name" value="ARM-like"/>
</dbReference>
<dbReference type="InterPro" id="IPR056802">
    <property type="entry name" value="ATR-like_M-HEAT"/>
</dbReference>
<evidence type="ECO:0000256" key="6">
    <source>
        <dbReference type="ARBA" id="ARBA00022741"/>
    </source>
</evidence>
<evidence type="ECO:0000256" key="3">
    <source>
        <dbReference type="ARBA" id="ARBA00012513"/>
    </source>
</evidence>
<feature type="domain" description="PI3K/PI4K catalytic" evidence="12">
    <location>
        <begin position="2154"/>
        <end position="2467"/>
    </location>
</feature>
<reference evidence="16" key="2">
    <citation type="submission" date="2025-08" db="UniProtKB">
        <authorList>
            <consortium name="RefSeq"/>
        </authorList>
    </citation>
    <scope>IDENTIFICATION</scope>
</reference>
<dbReference type="InterPro" id="IPR050517">
    <property type="entry name" value="DDR_Repair_Kinase"/>
</dbReference>
<dbReference type="InterPro" id="IPR003151">
    <property type="entry name" value="PIK-rel_kinase_FAT"/>
</dbReference>
<dbReference type="SMART" id="SM01343">
    <property type="entry name" value="FATC"/>
    <property type="match status" value="1"/>
</dbReference>
<dbReference type="Pfam" id="PF02260">
    <property type="entry name" value="FATC"/>
    <property type="match status" value="1"/>
</dbReference>
<dbReference type="PROSITE" id="PS51189">
    <property type="entry name" value="FAT"/>
    <property type="match status" value="1"/>
</dbReference>
<comment type="similarity">
    <text evidence="2">Belongs to the PI3/PI4-kinase family. ATM subfamily.</text>
</comment>
<dbReference type="PROSITE" id="PS51190">
    <property type="entry name" value="FATC"/>
    <property type="match status" value="1"/>
</dbReference>
<sequence>MEVTGNQENNVFQTSRVICDCVNNLLTDLNSVSSQLNAAAGGIPQSETVLQFLHHCTDAFTDCYVIKLDLDASGRNTVETKRHKLAKDFTFWVMSRLFRLIASPDCTKLHKKAITVILSILQLARITDVSFYRELIKEVVGVYKDSLSVAEEYTSSNSGLVDSKKKVFSGRFQKSLCGSSSTSSMPPKLIEVFTYSHCQHLLTAASEILLESMLHVQQYVNESKMSLVTLCFQTIQLCDESLIKISLSLMNSIMVAFPIIFTCFIEKYLCIFIGVVEFVVSCPRIDLEFMETLKRSIDMIILLKDDFFSTKLLKKLIDLNMSRGVHDEVEEFLLESSKKMVLLSSTVAEEEYQSIILLCLKKVASQHLNKVKKKCLASLLQKAIFMTHSLSTSSEKLESHLLCLCLNLEDAEADHGQQHLEEVTFLLKVIAKVYSCEKIKDLLKRIDFGKLVDKVFEIFHLLLNIKDINKNILFIRTLSFLKLYSQLSISATFTEIDPNKLNRFFEVCTLPWLKTIDPPWFDYKPKYYTEDELLKMHELLKLCFVNHNVTKRCLAVLATVTNSKNQCNAPTWLIHVIRTALASPYVILQLKVLNCLPRILTSLTAASETLISEDLITLSRAAKPEVLASIGLTINLLVCVVAESVDTHYKDGSFVVECALCKTENCCIQLKSAPPLLPIFKPFFKLLKHSTCRAFKTSLMQAFLKLLKHISEQERIYMKNLWNIMLELLKDPDFQTRLIFSGWLGEYIKYTDDVSVHSLVVETISSTLSQASEINDIKVLETVILTIGSVSKVAKGELLLVMVVSLFDCFVMQNHMVVAVASDQLSELCKHLDKSLHHLFIDHKSYFCDIIVRKMQNLLEDKKDVQCVTDTIFDIAKHFEFNDVKSFLMVTSTEMLPKIVMKASPQSSALLRLFAKLTNQNRREMMFNNFTHIFSYLIRSIVKHDELEVCLRFLQEETDVELSSLLLSDKHRIYNQLLLYISVNREQVVESFSILASNDPSYKGPKDFKSDQDLALFLHPKLLAVLAFFNSVLTNNPNYEKKIALKSIICLFNIMGAKYITPVRLKVMAILKLALKFKTEFPEICCSAWSCFIKNIDIDCIGPLLSQLIAAILPLLDDCPNQVADIFNFLIIENRSSLSVSFKDIYFVPQHPVLANCGEILASHQLRVSNINDFKAKIKYTCLGIDNENEDVRNFALMHLTTILQTYSLFLNELLANVEAIDPFVLNLINTLLLASKQNNPQTFNYIGKCLGILGAIDPGRIESLSENSEEAVIYTSVSDISFGCDLLKELCRSFLAAGSTRAQDCAAFAIQETLLYYECTDKPSDRPGYRLWERFSKSIQELLYPHLFSKYVNSTNYNWSKHSTPLYQSTKGSSYVDWVCNWTNRLIYSLGKTSCRVFMSCMSIIKHDLKVALFLLPHVVIQVVLLKNEGLVRDEFMAVLASANSESSVTEFIKACTNTVYSIMDYLNHWSAKHISKDSSQNDTQEIKQFIYSIPKDILARSSFYCNALSRSLMYYEQYIEVAKNSLENHLEFLQRLYFALDEPDGVTGVADTRKRNTTLQEQIVEHESSGNLRDAVACYERAIQTEPNNVKHHKGLLQCLIGLGQLYNGLMDVNGLIEKRPEWKTDLIPYQAEISWRLGQWDSLEKTLPQENNKNWSLSLSNLLLCLKNNTCDEFNVNIIAVRNEQMNCLRSASLESGGYQRAYKSIVRLHMLEDVESCATVCFKEKKLSSKDLLSLWDKRLLNTESSFQAREPILNMRRILLQLLPEFDQKQTQQNAGWLMYSRIARKAGLFQTAYSSLLNVSDNNNIEILIEKAKWYSSQNDLHKALLILHKKSDDVLQSQSELKKKLLHAKIKLLKAKWMEDTESYEPNAVLLQYKDAVNEFSSWEKGHFYLAKYYEKLMNACDDDLKDDRKMRKNDFLKFVIKHYGESLHYGNKYIYQSMPRLLTLWLDFGVAANQAIEGASVKSSEKAYFKDRMQKINDEILNLSNQLPAYQFLTAFSQLVSRICHPNASVWKLLEVIICKIFHAYKHQAIWSMVAVSKSSLSTRGERCKHVFHKVCQENPEMTKFISHALDLTDNLLEICNRKCLKETKLSMSKDFSTLTKLTSDKSFSSIVVPLQSTLTVKLPSSPDPKHQYNPFHDSLPMIVGFDDHIDVLSSLQKPKKIKVKASDGNFYTLMCKPKDDLRKDGRLMEFNSLVNKMLLRDPLCRRRQLHIRTYAVIPLNEECGLLEWVPNTSGLRFILNNIYKDKGLTVKVHELKQLYEPLTKSTCLKTKIDIFTNQILPRYPPVFHEWFISNFTNPTKWYAARLAYSRTSAVMSMVGYTLGLGDRHGENILFDSISGDCVHVDFNCLFNKGESFDCPERVPFRLTHNMVKAMGPLGHEGVFRKSCEVTMKVMRAQKDSLLSVLNTFLYDPLLEWKKETRNKEVEVNNEMALKILKKIEQRLSGYITSNMIHLPLSIEGQVHHLIKESTSIENLSQMYIGWAAYM</sequence>
<dbReference type="SMART" id="SM00146">
    <property type="entry name" value="PI3Kc"/>
    <property type="match status" value="1"/>
</dbReference>
<dbReference type="Gene3D" id="1.25.10.10">
    <property type="entry name" value="Leucine-rich Repeat Variant"/>
    <property type="match status" value="1"/>
</dbReference>
<dbReference type="SUPFAM" id="SSF48371">
    <property type="entry name" value="ARM repeat"/>
    <property type="match status" value="1"/>
</dbReference>
<keyword evidence="10" id="KW-0234">DNA repair</keyword>
<evidence type="ECO:0000256" key="2">
    <source>
        <dbReference type="ARBA" id="ARBA00010769"/>
    </source>
</evidence>
<dbReference type="Proteomes" id="UP001652625">
    <property type="component" value="Chromosome 02"/>
</dbReference>
<evidence type="ECO:0000259" key="12">
    <source>
        <dbReference type="PROSITE" id="PS50290"/>
    </source>
</evidence>
<dbReference type="InterPro" id="IPR014009">
    <property type="entry name" value="PIK_FAT"/>
</dbReference>
<keyword evidence="8 16" id="KW-0418">Kinase</keyword>
<evidence type="ECO:0000259" key="14">
    <source>
        <dbReference type="PROSITE" id="PS51190"/>
    </source>
</evidence>
<dbReference type="Gene3D" id="1.10.1070.11">
    <property type="entry name" value="Phosphatidylinositol 3-/4-kinase, catalytic domain"/>
    <property type="match status" value="1"/>
</dbReference>
<evidence type="ECO:0000313" key="15">
    <source>
        <dbReference type="Proteomes" id="UP001652625"/>
    </source>
</evidence>
<evidence type="ECO:0000256" key="9">
    <source>
        <dbReference type="ARBA" id="ARBA00022840"/>
    </source>
</evidence>
<comment type="subcellular location">
    <subcellularLocation>
        <location evidence="1">Nucleus</location>
    </subcellularLocation>
</comment>
<dbReference type="RefSeq" id="XP_065646883.1">
    <property type="nucleotide sequence ID" value="XM_065790811.1"/>
</dbReference>
<dbReference type="Gene3D" id="1.25.40.10">
    <property type="entry name" value="Tetratricopeptide repeat domain"/>
    <property type="match status" value="1"/>
</dbReference>
<dbReference type="InterPro" id="IPR000403">
    <property type="entry name" value="PI3/4_kinase_cat_dom"/>
</dbReference>
<keyword evidence="11" id="KW-0539">Nucleus</keyword>
<reference evidence="15" key="1">
    <citation type="submission" date="2025-05" db="UniProtKB">
        <authorList>
            <consortium name="RefSeq"/>
        </authorList>
    </citation>
    <scope>NUCLEOTIDE SEQUENCE [LARGE SCALE GENOMIC DNA]</scope>
</reference>
<dbReference type="PANTHER" id="PTHR11139:SF69">
    <property type="entry name" value="SERINE_THREONINE-PROTEIN KINASE ATR"/>
    <property type="match status" value="1"/>
</dbReference>
<protein>
    <recommendedName>
        <fullName evidence="3">non-specific serine/threonine protein kinase</fullName>
        <ecNumber evidence="3">2.7.11.1</ecNumber>
    </recommendedName>
</protein>
<dbReference type="Pfam" id="PF25032">
    <property type="entry name" value="N-HEAT_ATR"/>
    <property type="match status" value="1"/>
</dbReference>
<dbReference type="Pfam" id="PF02259">
    <property type="entry name" value="FAT"/>
    <property type="match status" value="1"/>
</dbReference>
<dbReference type="InterPro" id="IPR056803">
    <property type="entry name" value="ATR-like_N-HEAT"/>
</dbReference>
<dbReference type="GO" id="GO:0016301">
    <property type="term" value="F:kinase activity"/>
    <property type="evidence" value="ECO:0007669"/>
    <property type="project" value="UniProtKB-KW"/>
</dbReference>
<keyword evidence="5" id="KW-0808">Transferase</keyword>
<evidence type="ECO:0000256" key="10">
    <source>
        <dbReference type="ARBA" id="ARBA00023204"/>
    </source>
</evidence>
<dbReference type="EC" id="2.7.11.1" evidence="3"/>
<keyword evidence="6" id="KW-0547">Nucleotide-binding</keyword>
<keyword evidence="9" id="KW-0067">ATP-binding</keyword>
<evidence type="ECO:0000256" key="5">
    <source>
        <dbReference type="ARBA" id="ARBA00022679"/>
    </source>
</evidence>
<dbReference type="InterPro" id="IPR003152">
    <property type="entry name" value="FATC_dom"/>
</dbReference>
<dbReference type="GeneID" id="100199469"/>
<keyword evidence="7" id="KW-0227">DNA damage</keyword>
<evidence type="ECO:0000313" key="16">
    <source>
        <dbReference type="RefSeq" id="XP_065646883.1"/>
    </source>
</evidence>
<dbReference type="InterPro" id="IPR036940">
    <property type="entry name" value="PI3/4_kinase_cat_sf"/>
</dbReference>
<dbReference type="Pfam" id="PF25030">
    <property type="entry name" value="M-HEAT_ATR"/>
    <property type="match status" value="1"/>
</dbReference>
<evidence type="ECO:0000256" key="7">
    <source>
        <dbReference type="ARBA" id="ARBA00022763"/>
    </source>
</evidence>
<evidence type="ECO:0000256" key="8">
    <source>
        <dbReference type="ARBA" id="ARBA00022777"/>
    </source>
</evidence>
<dbReference type="PROSITE" id="PS50290">
    <property type="entry name" value="PI3_4_KINASE_3"/>
    <property type="match status" value="1"/>
</dbReference>
<dbReference type="InterPro" id="IPR016024">
    <property type="entry name" value="ARM-type_fold"/>
</dbReference>
<evidence type="ECO:0000256" key="11">
    <source>
        <dbReference type="ARBA" id="ARBA00023242"/>
    </source>
</evidence>
<accession>A0ABM4BD55</accession>
<organism evidence="15 16">
    <name type="scientific">Hydra vulgaris</name>
    <name type="common">Hydra</name>
    <name type="synonym">Hydra attenuata</name>
    <dbReference type="NCBI Taxonomy" id="6087"/>
    <lineage>
        <taxon>Eukaryota</taxon>
        <taxon>Metazoa</taxon>
        <taxon>Cnidaria</taxon>
        <taxon>Hydrozoa</taxon>
        <taxon>Hydroidolina</taxon>
        <taxon>Anthoathecata</taxon>
        <taxon>Aplanulata</taxon>
        <taxon>Hydridae</taxon>
        <taxon>Hydra</taxon>
    </lineage>
</organism>
<evidence type="ECO:0000259" key="13">
    <source>
        <dbReference type="PROSITE" id="PS51189"/>
    </source>
</evidence>
<dbReference type="SMART" id="SM00802">
    <property type="entry name" value="UME"/>
    <property type="match status" value="1"/>
</dbReference>
<dbReference type="SUPFAM" id="SSF48452">
    <property type="entry name" value="TPR-like"/>
    <property type="match status" value="1"/>
</dbReference>
<dbReference type="InterPro" id="IPR012993">
    <property type="entry name" value="UME"/>
</dbReference>
<feature type="domain" description="FATC" evidence="14">
    <location>
        <begin position="2463"/>
        <end position="2495"/>
    </location>
</feature>
<evidence type="ECO:0000256" key="1">
    <source>
        <dbReference type="ARBA" id="ARBA00004123"/>
    </source>
</evidence>
<dbReference type="PANTHER" id="PTHR11139">
    <property type="entry name" value="ATAXIA TELANGIECTASIA MUTATED ATM -RELATED"/>
    <property type="match status" value="1"/>
</dbReference>
<dbReference type="Pfam" id="PF00454">
    <property type="entry name" value="PI3_PI4_kinase"/>
    <property type="match status" value="1"/>
</dbReference>
<keyword evidence="15" id="KW-1185">Reference proteome</keyword>
<name>A0ABM4BD55_HYDVU</name>
<dbReference type="InterPro" id="IPR011990">
    <property type="entry name" value="TPR-like_helical_dom_sf"/>
</dbReference>
<dbReference type="InterPro" id="IPR011009">
    <property type="entry name" value="Kinase-like_dom_sf"/>
</dbReference>
<keyword evidence="4" id="KW-0723">Serine/threonine-protein kinase</keyword>
<dbReference type="Gene3D" id="3.30.1010.10">
    <property type="entry name" value="Phosphatidylinositol 3-kinase Catalytic Subunit, Chain A, domain 4"/>
    <property type="match status" value="1"/>
</dbReference>